<organism evidence="1 2">
    <name type="scientific">Rapidithrix thailandica</name>
    <dbReference type="NCBI Taxonomy" id="413964"/>
    <lineage>
        <taxon>Bacteria</taxon>
        <taxon>Pseudomonadati</taxon>
        <taxon>Bacteroidota</taxon>
        <taxon>Cytophagia</taxon>
        <taxon>Cytophagales</taxon>
        <taxon>Flammeovirgaceae</taxon>
        <taxon>Rapidithrix</taxon>
    </lineage>
</organism>
<dbReference type="AlphaFoldDB" id="A0AAW9SCC1"/>
<dbReference type="Proteomes" id="UP001403385">
    <property type="component" value="Unassembled WGS sequence"/>
</dbReference>
<keyword evidence="2" id="KW-1185">Reference proteome</keyword>
<sequence>MKVDKYTKVLLTVIAVNLSILTLKNLEIFPKAYANKPANTLKTPVNTNYGLVPLNEDGSITVRLSDYDKVNVNIVGIETDDEMEVNIDEIGGGFVRHGGPVPVVIK</sequence>
<dbReference type="RefSeq" id="WP_346822214.1">
    <property type="nucleotide sequence ID" value="NZ_JBDKWZ010000008.1"/>
</dbReference>
<accession>A0AAW9SCC1</accession>
<evidence type="ECO:0000313" key="2">
    <source>
        <dbReference type="Proteomes" id="UP001403385"/>
    </source>
</evidence>
<protein>
    <submittedName>
        <fullName evidence="1">Uncharacterized protein</fullName>
    </submittedName>
</protein>
<reference evidence="1 2" key="1">
    <citation type="submission" date="2024-04" db="EMBL/GenBank/DDBJ databases">
        <title>Novel genus in family Flammeovirgaceae.</title>
        <authorList>
            <person name="Nguyen T.H."/>
            <person name="Vuong T.Q."/>
            <person name="Le H."/>
            <person name="Kim S.-G."/>
        </authorList>
    </citation>
    <scope>NUCLEOTIDE SEQUENCE [LARGE SCALE GENOMIC DNA]</scope>
    <source>
        <strain evidence="1 2">JCM 23209</strain>
    </source>
</reference>
<gene>
    <name evidence="1" type="ORF">AAG747_16070</name>
</gene>
<name>A0AAW9SCC1_9BACT</name>
<comment type="caution">
    <text evidence="1">The sequence shown here is derived from an EMBL/GenBank/DDBJ whole genome shotgun (WGS) entry which is preliminary data.</text>
</comment>
<dbReference type="EMBL" id="JBDKWZ010000008">
    <property type="protein sequence ID" value="MEN7549440.1"/>
    <property type="molecule type" value="Genomic_DNA"/>
</dbReference>
<evidence type="ECO:0000313" key="1">
    <source>
        <dbReference type="EMBL" id="MEN7549440.1"/>
    </source>
</evidence>
<proteinExistence type="predicted"/>